<feature type="compositionally biased region" description="Basic residues" evidence="1">
    <location>
        <begin position="345"/>
        <end position="354"/>
    </location>
</feature>
<dbReference type="GeneID" id="41842238"/>
<sequence>MTKAQQVVDGLTFDQRRQLGLEGADLNYGQIESGLEVLVQAMEERVNTETGEVYAPRLRLTAGDIGNSIIQATLPSELPFYGECAIDSTDYESDAARRSRASLNAVDASADDESPEKTVDTPVAVTDGRVSRTSVRRTRGGRIVTFPQRRADGRLQHSLDPDATDGYRSGKQMNHKDIFNGYDNHIACATSGDSGHALPALALGMELTSAGSNKAAAGLTLIDRVSTYLKTRGDVLTSVCVDRGYSMAAHENWAQHLIERGISQHHDLGASEKRLEPADRPGIIFLDGHPFVANMPKRLRELRRPGLNATSEEKAEQARIYNERWAYAFSTNGPPTRNGAQRYRGPVHGKKVRCPNHPESMRWDPRKPLTNCTPGQPCACAATLTVKADDKRAKHRQPELYGTEKWLKRYGARNLIESFNASLKNHHMRLQRHSTRVFGLSKNTILLGFILAATNMAILLSRYEYDPAKPETLPAPGTQLEPLAQRAPTGSNARHPKSPPPANGPPPPIPGEQPWSDIN</sequence>
<dbReference type="eggNOG" id="ENOG5032CNA">
    <property type="taxonomic scope" value="Bacteria"/>
</dbReference>
<evidence type="ECO:0000256" key="1">
    <source>
        <dbReference type="SAM" id="MobiDB-lite"/>
    </source>
</evidence>
<feature type="compositionally biased region" description="Pro residues" evidence="1">
    <location>
        <begin position="498"/>
        <end position="511"/>
    </location>
</feature>
<reference evidence="2 3" key="1">
    <citation type="submission" date="2014-07" db="EMBL/GenBank/DDBJ databases">
        <title>Genome Sequencing of Dermacoccus nishinomiyaensis.</title>
        <authorList>
            <person name="Hong K.W."/>
            <person name="Chan K.G."/>
        </authorList>
    </citation>
    <scope>NUCLEOTIDE SEQUENCE [LARGE SCALE GENOMIC DNA]</scope>
    <source>
        <strain evidence="2 3">M25</strain>
    </source>
</reference>
<organism evidence="2 3">
    <name type="scientific">Dermacoccus nishinomiyaensis</name>
    <dbReference type="NCBI Taxonomy" id="1274"/>
    <lineage>
        <taxon>Bacteria</taxon>
        <taxon>Bacillati</taxon>
        <taxon>Actinomycetota</taxon>
        <taxon>Actinomycetes</taxon>
        <taxon>Micrococcales</taxon>
        <taxon>Dermacoccaceae</taxon>
        <taxon>Dermacoccus</taxon>
    </lineage>
</organism>
<accession>A0A075JF01</accession>
<evidence type="ECO:0000313" key="3">
    <source>
        <dbReference type="Proteomes" id="UP000027986"/>
    </source>
</evidence>
<dbReference type="OrthoDB" id="4485191at2"/>
<proteinExistence type="predicted"/>
<evidence type="ECO:0008006" key="4">
    <source>
        <dbReference type="Google" id="ProtNLM"/>
    </source>
</evidence>
<dbReference type="HOGENOM" id="CLU_509681_0_0_11"/>
<evidence type="ECO:0000313" key="2">
    <source>
        <dbReference type="EMBL" id="AIF39777.1"/>
    </source>
</evidence>
<feature type="region of interest" description="Disordered" evidence="1">
    <location>
        <begin position="332"/>
        <end position="368"/>
    </location>
</feature>
<dbReference type="EMBL" id="CP008889">
    <property type="protein sequence ID" value="AIF39777.1"/>
    <property type="molecule type" value="Genomic_DNA"/>
</dbReference>
<feature type="region of interest" description="Disordered" evidence="1">
    <location>
        <begin position="470"/>
        <end position="519"/>
    </location>
</feature>
<gene>
    <name evidence="2" type="ORF">HX89_00810</name>
</gene>
<protein>
    <recommendedName>
        <fullName evidence="4">Transposase DDE domain-containing protein</fullName>
    </recommendedName>
</protein>
<dbReference type="RefSeq" id="WP_051805431.1">
    <property type="nucleotide sequence ID" value="NZ_CP008889.1"/>
</dbReference>
<name>A0A075JF01_9MICO</name>
<dbReference type="AlphaFoldDB" id="A0A075JF01"/>
<dbReference type="Proteomes" id="UP000027986">
    <property type="component" value="Chromosome"/>
</dbReference>
<dbReference type="KEGG" id="dni:HX89_00810"/>
<keyword evidence="3" id="KW-1185">Reference proteome</keyword>